<dbReference type="InterPro" id="IPR036259">
    <property type="entry name" value="MFS_trans_sf"/>
</dbReference>
<dbReference type="OrthoDB" id="117970at2157"/>
<feature type="transmembrane region" description="Helical" evidence="5">
    <location>
        <begin position="403"/>
        <end position="430"/>
    </location>
</feature>
<feature type="transmembrane region" description="Helical" evidence="5">
    <location>
        <begin position="324"/>
        <end position="357"/>
    </location>
</feature>
<evidence type="ECO:0000313" key="8">
    <source>
        <dbReference type="Proteomes" id="UP000192050"/>
    </source>
</evidence>
<evidence type="ECO:0000313" key="7">
    <source>
        <dbReference type="EMBL" id="ARD85005.1"/>
    </source>
</evidence>
<feature type="transmembrane region" description="Helical" evidence="5">
    <location>
        <begin position="20"/>
        <end position="43"/>
    </location>
</feature>
<dbReference type="PANTHER" id="PTHR23508">
    <property type="entry name" value="CARBOXYLIC ACID TRANSPORTER PROTEIN HOMOLOG"/>
    <property type="match status" value="1"/>
</dbReference>
<accession>A0A1V0N4H7</accession>
<keyword evidence="8" id="KW-1185">Reference proteome</keyword>
<feature type="transmembrane region" description="Helical" evidence="5">
    <location>
        <begin position="55"/>
        <end position="75"/>
    </location>
</feature>
<dbReference type="InterPro" id="IPR005829">
    <property type="entry name" value="Sugar_transporter_CS"/>
</dbReference>
<keyword evidence="2 5" id="KW-0812">Transmembrane</keyword>
<feature type="transmembrane region" description="Helical" evidence="5">
    <location>
        <begin position="176"/>
        <end position="194"/>
    </location>
</feature>
<protein>
    <submittedName>
        <fullName evidence="7">Major facilitator superfamily permease</fullName>
    </submittedName>
</protein>
<dbReference type="RefSeq" id="WP_081142505.1">
    <property type="nucleotide sequence ID" value="NZ_CP015363.1"/>
</dbReference>
<feature type="transmembrane region" description="Helical" evidence="5">
    <location>
        <begin position="287"/>
        <end position="312"/>
    </location>
</feature>
<feature type="transmembrane region" description="Helical" evidence="5">
    <location>
        <begin position="114"/>
        <end position="134"/>
    </location>
</feature>
<dbReference type="InterPro" id="IPR020846">
    <property type="entry name" value="MFS_dom"/>
</dbReference>
<dbReference type="KEGG" id="fai:FAD_1129"/>
<evidence type="ECO:0000256" key="1">
    <source>
        <dbReference type="ARBA" id="ARBA00004141"/>
    </source>
</evidence>
<evidence type="ECO:0000256" key="5">
    <source>
        <dbReference type="SAM" id="Phobius"/>
    </source>
</evidence>
<dbReference type="SUPFAM" id="SSF103473">
    <property type="entry name" value="MFS general substrate transporter"/>
    <property type="match status" value="1"/>
</dbReference>
<name>A0A1V0N4H7_9ARCH</name>
<keyword evidence="3 5" id="KW-1133">Transmembrane helix</keyword>
<dbReference type="AlphaFoldDB" id="A0A1V0N4H7"/>
<evidence type="ECO:0000256" key="2">
    <source>
        <dbReference type="ARBA" id="ARBA00022692"/>
    </source>
</evidence>
<evidence type="ECO:0000256" key="4">
    <source>
        <dbReference type="ARBA" id="ARBA00023136"/>
    </source>
</evidence>
<dbReference type="PROSITE" id="PS00217">
    <property type="entry name" value="SUGAR_TRANSPORT_2"/>
    <property type="match status" value="1"/>
</dbReference>
<gene>
    <name evidence="7" type="ORF">FAD_1129</name>
</gene>
<proteinExistence type="predicted"/>
<evidence type="ECO:0000256" key="3">
    <source>
        <dbReference type="ARBA" id="ARBA00022989"/>
    </source>
</evidence>
<dbReference type="GeneID" id="31676626"/>
<evidence type="ECO:0000259" key="6">
    <source>
        <dbReference type="PROSITE" id="PS50850"/>
    </source>
</evidence>
<sequence length="451" mass="50357">MESNTVADFVYKHNNIKGAYMVFIASASVFLDVWDLTSFGFVLDFFKADLHPVGFMLGISVAAANIGAIAGAIFGGYLTDKFGRKRLLMYNMVVFIIFAFLIAISTNIFEFTLFRLIMGFSIGSDVATGFSYIYEYISRKQRNRYYSLWAYSFSVVALIAIASVFLLYHIIHNDSVWRYIFVIGGIFAAIILLLRSRMTETPIWLYGNGKYKETHDVIKHVYGEDININQSGQKTHVTLKNLISLFHNRLNRELVFAFSLNGIVGFIGWGFAFYITYMLETLKLFTFYQILGADAVIYSFGFAGAIISPVLAKHLGIYRASVIPAIIAAIAIFALFITFAGILPVYLVIPFSIIIIFMNYSGPMAYNAVLNGFIPTSLRGIGNGWNYMFNKITEAVSGLTGGAILVLVGLKFNTIILFIIVAVFTVIAVYTGKSKYFKKGYASDLQTSPEE</sequence>
<dbReference type="PANTHER" id="PTHR23508:SF10">
    <property type="entry name" value="CARBOXYLIC ACID TRANSPORTER PROTEIN HOMOLOG"/>
    <property type="match status" value="1"/>
</dbReference>
<feature type="transmembrane region" description="Helical" evidence="5">
    <location>
        <begin position="87"/>
        <end position="108"/>
    </location>
</feature>
<reference evidence="7 8" key="1">
    <citation type="submission" date="2011-10" db="EMBL/GenBank/DDBJ databases">
        <title>Metabolic and evolutionary patterns in the extreme acidophile Ferroplasma acidiphilum.</title>
        <authorList>
            <person name="Golyshina O.V."/>
            <person name="Kozyavkin S.A."/>
            <person name="Tatusov R.L."/>
            <person name="Slesarev A.I."/>
            <person name="Golyshin P.N."/>
        </authorList>
    </citation>
    <scope>NUCLEOTIDE SEQUENCE [LARGE SCALE GENOMIC DNA]</scope>
    <source>
        <strain evidence="8">Y</strain>
    </source>
</reference>
<dbReference type="Proteomes" id="UP000192050">
    <property type="component" value="Chromosome"/>
</dbReference>
<dbReference type="PROSITE" id="PS50850">
    <property type="entry name" value="MFS"/>
    <property type="match status" value="1"/>
</dbReference>
<keyword evidence="4 5" id="KW-0472">Membrane</keyword>
<dbReference type="GO" id="GO:0005886">
    <property type="term" value="C:plasma membrane"/>
    <property type="evidence" value="ECO:0007669"/>
    <property type="project" value="TreeGrafter"/>
</dbReference>
<feature type="transmembrane region" description="Helical" evidence="5">
    <location>
        <begin position="146"/>
        <end position="170"/>
    </location>
</feature>
<dbReference type="Pfam" id="PF07690">
    <property type="entry name" value="MFS_1"/>
    <property type="match status" value="1"/>
</dbReference>
<dbReference type="EMBL" id="CP015363">
    <property type="protein sequence ID" value="ARD85005.1"/>
    <property type="molecule type" value="Genomic_DNA"/>
</dbReference>
<dbReference type="InterPro" id="IPR011701">
    <property type="entry name" value="MFS"/>
</dbReference>
<dbReference type="Gene3D" id="1.20.1250.20">
    <property type="entry name" value="MFS general substrate transporter like domains"/>
    <property type="match status" value="1"/>
</dbReference>
<feature type="domain" description="Major facilitator superfamily (MFS) profile" evidence="6">
    <location>
        <begin position="21"/>
        <end position="437"/>
    </location>
</feature>
<dbReference type="STRING" id="74969.FAD_1129"/>
<organism evidence="7 8">
    <name type="scientific">Ferroplasma acidiphilum</name>
    <dbReference type="NCBI Taxonomy" id="74969"/>
    <lineage>
        <taxon>Archaea</taxon>
        <taxon>Methanobacteriati</taxon>
        <taxon>Thermoplasmatota</taxon>
        <taxon>Thermoplasmata</taxon>
        <taxon>Thermoplasmatales</taxon>
        <taxon>Ferroplasmaceae</taxon>
        <taxon>Ferroplasma</taxon>
    </lineage>
</organism>
<comment type="subcellular location">
    <subcellularLocation>
        <location evidence="1">Membrane</location>
        <topology evidence="1">Multi-pass membrane protein</topology>
    </subcellularLocation>
</comment>
<dbReference type="GO" id="GO:0046943">
    <property type="term" value="F:carboxylic acid transmembrane transporter activity"/>
    <property type="evidence" value="ECO:0007669"/>
    <property type="project" value="TreeGrafter"/>
</dbReference>
<feature type="transmembrane region" description="Helical" evidence="5">
    <location>
        <begin position="254"/>
        <end position="275"/>
    </location>
</feature>